<evidence type="ECO:0000313" key="3">
    <source>
        <dbReference type="Proteomes" id="UP000251402"/>
    </source>
</evidence>
<feature type="transmembrane region" description="Helical" evidence="1">
    <location>
        <begin position="41"/>
        <end position="62"/>
    </location>
</feature>
<keyword evidence="1" id="KW-0472">Membrane</keyword>
<feature type="transmembrane region" description="Helical" evidence="1">
    <location>
        <begin position="74"/>
        <end position="97"/>
    </location>
</feature>
<dbReference type="RefSeq" id="WP_112573577.1">
    <property type="nucleotide sequence ID" value="NZ_CP043450.1"/>
</dbReference>
<feature type="transmembrane region" description="Helical" evidence="1">
    <location>
        <begin position="103"/>
        <end position="126"/>
    </location>
</feature>
<feature type="transmembrane region" description="Helical" evidence="1">
    <location>
        <begin position="169"/>
        <end position="194"/>
    </location>
</feature>
<accession>A0A5C1HZE0</accession>
<keyword evidence="1" id="KW-1133">Transmembrane helix</keyword>
<proteinExistence type="predicted"/>
<feature type="transmembrane region" description="Helical" evidence="1">
    <location>
        <begin position="7"/>
        <end position="29"/>
    </location>
</feature>
<name>A0A5C1HZE0_9SPHI</name>
<evidence type="ECO:0000313" key="2">
    <source>
        <dbReference type="EMBL" id="QEM11094.1"/>
    </source>
</evidence>
<reference evidence="2" key="1">
    <citation type="submission" date="2019-08" db="EMBL/GenBank/DDBJ databases">
        <title>Comparative genome analysis confer to the adaptation heavy metal polluted environment.</title>
        <authorList>
            <person name="Li Y."/>
        </authorList>
    </citation>
    <scope>NUCLEOTIDE SEQUENCE [LARGE SCALE GENOMIC DNA]</scope>
    <source>
        <strain evidence="2">P1</strain>
    </source>
</reference>
<protein>
    <submittedName>
        <fullName evidence="2">Uncharacterized protein</fullName>
    </submittedName>
</protein>
<dbReference type="EMBL" id="CP043450">
    <property type="protein sequence ID" value="QEM11094.1"/>
    <property type="molecule type" value="Genomic_DNA"/>
</dbReference>
<sequence>MKPTRDTAYLTIATSIIGALIQILMLPMQNLLFKFPDNFKYLIYFIPLLCFIWLVIFMIGIVKYTNEKPFVFNTFIIYSIFSSLHGAVSITMNFFHVPVQSMLMFYQVTAIIKLLIVIGFIVATFNLNPTQFRSPLRFFALSELFIMLFYIAMPPLLTLTGGSNYVGYIRYLALINLIIPAAGIYIAVTALNVINKQQWQKPFYEMNKPDWPPYDKPGL</sequence>
<gene>
    <name evidence="2" type="ORF">DEO27_014040</name>
</gene>
<evidence type="ECO:0000256" key="1">
    <source>
        <dbReference type="SAM" id="Phobius"/>
    </source>
</evidence>
<keyword evidence="3" id="KW-1185">Reference proteome</keyword>
<organism evidence="2 3">
    <name type="scientific">Mucilaginibacter rubeus</name>
    <dbReference type="NCBI Taxonomy" id="2027860"/>
    <lineage>
        <taxon>Bacteria</taxon>
        <taxon>Pseudomonadati</taxon>
        <taxon>Bacteroidota</taxon>
        <taxon>Sphingobacteriia</taxon>
        <taxon>Sphingobacteriales</taxon>
        <taxon>Sphingobacteriaceae</taxon>
        <taxon>Mucilaginibacter</taxon>
    </lineage>
</organism>
<dbReference type="KEGG" id="mrub:DEO27_014040"/>
<feature type="transmembrane region" description="Helical" evidence="1">
    <location>
        <begin position="138"/>
        <end position="157"/>
    </location>
</feature>
<keyword evidence="1" id="KW-0812">Transmembrane</keyword>
<dbReference type="AlphaFoldDB" id="A0A5C1HZE0"/>
<dbReference type="Proteomes" id="UP000251402">
    <property type="component" value="Chromosome"/>
</dbReference>
<dbReference type="OrthoDB" id="793112at2"/>